<sequence length="851" mass="96591">MTFCGLPGRFQSRLPSSSACREYFHSAWLPWFTGLHLLQQFLFSHRVSREKNMDSLCEPCQNMLGLAGTESPYKQRVIFQPWSHNALTSSCHLCTLLFHAAAGPHHQSFIKDYTAATYEIWNDGLQTQWRRKFGRLIDRNDGNFKYLALAEILSSSSSKIQHRKQLESRIGTFTITTETIYQIREWMAGCSKHHEVCQHYQTQAGVEHDLPFRLIDVDPEGNYLGDEMWKVDVDLLSCNKATRACLRSSEEITSTCPDAVKYLTLSHRWGDMAATGLTWGNMAEFRKQIPMSTLSKTFKDAILITRCLGFRFLWIDFLCINQDDAVEKANEIGRMHSIYRNSQLNLSATTGELGLVFPRNPLSVLPVLLKGNTTKSPSVKAGEEEFLMVSPGPWETFVDLGPLNRRSWVLQERLLAPRVLHCCYNMVYWECPCLRASETDPFGAMNHDVVTNSIYLRTNIKHDMATASMDTMLAQGRNTPLAANPFWPFYRIVSSYYFSKQLTYPSDRLPAISGIARWFRARLGLPPESYLAGLWQETLPECLLWHFFKLPKGESVRDIQSAPSWSWASVIADSDIVIPMGESSDQHHPLIQSIRPTIVPKNDDRFAQLEIATLQLHASVLPIDRGWRNGAPHLRLSGDGKWYRESHDPWSALTSPTLCERLEGEIPFLGHRLGIISREEIRKLSGRITRRSYVQVRWDTTDMLRADQTSSHPHQLYMVPIMLYMVKSFWGGVKPCNPIIKGLILHRLSGKGQYGRAGMFMTALDDMGGPNPELAKSILKRMPKQALVQLTEGDSDGNCREQRQPESHLATCASQPGTTTWKRGSNMTATLIGSEDHLGMNDIGLSLIEIQ</sequence>
<organism evidence="3 4">
    <name type="scientific">Colletotrichum zoysiae</name>
    <dbReference type="NCBI Taxonomy" id="1216348"/>
    <lineage>
        <taxon>Eukaryota</taxon>
        <taxon>Fungi</taxon>
        <taxon>Dikarya</taxon>
        <taxon>Ascomycota</taxon>
        <taxon>Pezizomycotina</taxon>
        <taxon>Sordariomycetes</taxon>
        <taxon>Hypocreomycetidae</taxon>
        <taxon>Glomerellales</taxon>
        <taxon>Glomerellaceae</taxon>
        <taxon>Colletotrichum</taxon>
        <taxon>Colletotrichum graminicola species complex</taxon>
    </lineage>
</organism>
<dbReference type="InterPro" id="IPR010730">
    <property type="entry name" value="HET"/>
</dbReference>
<dbReference type="Pfam" id="PF06985">
    <property type="entry name" value="HET"/>
    <property type="match status" value="1"/>
</dbReference>
<evidence type="ECO:0000259" key="2">
    <source>
        <dbReference type="Pfam" id="PF06985"/>
    </source>
</evidence>
<dbReference type="AlphaFoldDB" id="A0AAD9HS94"/>
<dbReference type="Proteomes" id="UP001232148">
    <property type="component" value="Unassembled WGS sequence"/>
</dbReference>
<evidence type="ECO:0000313" key="4">
    <source>
        <dbReference type="Proteomes" id="UP001232148"/>
    </source>
</evidence>
<name>A0AAD9HS94_9PEZI</name>
<protein>
    <submittedName>
        <fullName evidence="3">HET-domain-containing protein</fullName>
    </submittedName>
</protein>
<feature type="domain" description="Heterokaryon incompatibility" evidence="2">
    <location>
        <begin position="262"/>
        <end position="412"/>
    </location>
</feature>
<proteinExistence type="predicted"/>
<accession>A0AAD9HS94</accession>
<evidence type="ECO:0000313" key="3">
    <source>
        <dbReference type="EMBL" id="KAK2033557.1"/>
    </source>
</evidence>
<dbReference type="PANTHER" id="PTHR33112">
    <property type="entry name" value="DOMAIN PROTEIN, PUTATIVE-RELATED"/>
    <property type="match status" value="1"/>
</dbReference>
<gene>
    <name evidence="3" type="ORF">LX32DRAFT_610113</name>
</gene>
<dbReference type="PANTHER" id="PTHR33112:SF10">
    <property type="entry name" value="TOL"/>
    <property type="match status" value="1"/>
</dbReference>
<reference evidence="3" key="1">
    <citation type="submission" date="2021-06" db="EMBL/GenBank/DDBJ databases">
        <title>Comparative genomics, transcriptomics and evolutionary studies reveal genomic signatures of adaptation to plant cell wall in hemibiotrophic fungi.</title>
        <authorList>
            <consortium name="DOE Joint Genome Institute"/>
            <person name="Baroncelli R."/>
            <person name="Diaz J.F."/>
            <person name="Benocci T."/>
            <person name="Peng M."/>
            <person name="Battaglia E."/>
            <person name="Haridas S."/>
            <person name="Andreopoulos W."/>
            <person name="Labutti K."/>
            <person name="Pangilinan J."/>
            <person name="Floch G.L."/>
            <person name="Makela M.R."/>
            <person name="Henrissat B."/>
            <person name="Grigoriev I.V."/>
            <person name="Crouch J.A."/>
            <person name="De Vries R.P."/>
            <person name="Sukno S.A."/>
            <person name="Thon M.R."/>
        </authorList>
    </citation>
    <scope>NUCLEOTIDE SEQUENCE</scope>
    <source>
        <strain evidence="3">MAFF235873</strain>
    </source>
</reference>
<feature type="region of interest" description="Disordered" evidence="1">
    <location>
        <begin position="793"/>
        <end position="816"/>
    </location>
</feature>
<keyword evidence="4" id="KW-1185">Reference proteome</keyword>
<evidence type="ECO:0000256" key="1">
    <source>
        <dbReference type="SAM" id="MobiDB-lite"/>
    </source>
</evidence>
<comment type="caution">
    <text evidence="3">The sequence shown here is derived from an EMBL/GenBank/DDBJ whole genome shotgun (WGS) entry which is preliminary data.</text>
</comment>
<feature type="compositionally biased region" description="Basic and acidic residues" evidence="1">
    <location>
        <begin position="797"/>
        <end position="806"/>
    </location>
</feature>
<dbReference type="EMBL" id="MU842821">
    <property type="protein sequence ID" value="KAK2033557.1"/>
    <property type="molecule type" value="Genomic_DNA"/>
</dbReference>